<dbReference type="AlphaFoldDB" id="A0A6V7QZR7"/>
<evidence type="ECO:0000256" key="6">
    <source>
        <dbReference type="SAM" id="Coils"/>
    </source>
</evidence>
<sequence>MMRDELFSEIERLEREIKTLSENFTTIKTLAVALAEENVSLEIERDNYKKLLKESSSEKDESFKENTLKSLYDEGFHVCSVKFGEHRHGESCLFCLEFLDRKR</sequence>
<name>A0A6V7QZR7_9BACL</name>
<keyword evidence="2" id="KW-0235">DNA replication</keyword>
<keyword evidence="5" id="KW-0236">DNA replication inhibitor</keyword>
<protein>
    <submittedName>
        <fullName evidence="7">Initiation-control protein YabA</fullName>
    </submittedName>
</protein>
<keyword evidence="8" id="KW-1185">Reference proteome</keyword>
<evidence type="ECO:0000256" key="4">
    <source>
        <dbReference type="ARBA" id="ARBA00022833"/>
    </source>
</evidence>
<dbReference type="PIRSF" id="PIRSF021439">
    <property type="entry name" value="DUF972"/>
    <property type="match status" value="1"/>
</dbReference>
<dbReference type="GO" id="GO:0046872">
    <property type="term" value="F:metal ion binding"/>
    <property type="evidence" value="ECO:0007669"/>
    <property type="project" value="UniProtKB-KW"/>
</dbReference>
<gene>
    <name evidence="7" type="ORF">JEOSCH030_00017</name>
</gene>
<dbReference type="EMBL" id="CAJEWE010000003">
    <property type="protein sequence ID" value="CAD2070509.1"/>
    <property type="molecule type" value="Genomic_DNA"/>
</dbReference>
<organism evidence="7 8">
    <name type="scientific">Phocicoccus schoeneichii</name>
    <dbReference type="NCBI Taxonomy" id="1812261"/>
    <lineage>
        <taxon>Bacteria</taxon>
        <taxon>Bacillati</taxon>
        <taxon>Bacillota</taxon>
        <taxon>Bacilli</taxon>
        <taxon>Bacillales</taxon>
        <taxon>Salinicoccaceae</taxon>
        <taxon>Phocicoccus</taxon>
    </lineage>
</organism>
<dbReference type="Pfam" id="PF06156">
    <property type="entry name" value="YabA"/>
    <property type="match status" value="1"/>
</dbReference>
<evidence type="ECO:0000313" key="8">
    <source>
        <dbReference type="Proteomes" id="UP000521032"/>
    </source>
</evidence>
<evidence type="ECO:0000256" key="5">
    <source>
        <dbReference type="ARBA" id="ARBA00022880"/>
    </source>
</evidence>
<evidence type="ECO:0000256" key="2">
    <source>
        <dbReference type="ARBA" id="ARBA00022705"/>
    </source>
</evidence>
<dbReference type="GO" id="GO:0008156">
    <property type="term" value="P:negative regulation of DNA replication"/>
    <property type="evidence" value="ECO:0007669"/>
    <property type="project" value="UniProtKB-KW"/>
</dbReference>
<dbReference type="Proteomes" id="UP000521032">
    <property type="component" value="Unassembled WGS sequence"/>
</dbReference>
<comment type="caution">
    <text evidence="7">The sequence shown here is derived from an EMBL/GenBank/DDBJ whole genome shotgun (WGS) entry which is preliminary data.</text>
</comment>
<dbReference type="InterPro" id="IPR010377">
    <property type="entry name" value="YabA"/>
</dbReference>
<feature type="coiled-coil region" evidence="6">
    <location>
        <begin position="3"/>
        <end position="58"/>
    </location>
</feature>
<reference evidence="7 8" key="1">
    <citation type="submission" date="2020-07" db="EMBL/GenBank/DDBJ databases">
        <authorList>
            <person name="Criscuolo A."/>
        </authorList>
    </citation>
    <scope>NUCLEOTIDE SEQUENCE [LARGE SCALE GENOMIC DNA]</scope>
    <source>
        <strain evidence="8">CIP 111030</strain>
    </source>
</reference>
<accession>A0A6V7QZR7</accession>
<evidence type="ECO:0000256" key="3">
    <source>
        <dbReference type="ARBA" id="ARBA00022723"/>
    </source>
</evidence>
<dbReference type="GO" id="GO:0006260">
    <property type="term" value="P:DNA replication"/>
    <property type="evidence" value="ECO:0007669"/>
    <property type="project" value="UniProtKB-KW"/>
</dbReference>
<keyword evidence="1" id="KW-0963">Cytoplasm</keyword>
<proteinExistence type="predicted"/>
<keyword evidence="3" id="KW-0479">Metal-binding</keyword>
<evidence type="ECO:0000313" key="7">
    <source>
        <dbReference type="EMBL" id="CAD2070509.1"/>
    </source>
</evidence>
<keyword evidence="6" id="KW-0175">Coiled coil</keyword>
<keyword evidence="4" id="KW-0862">Zinc</keyword>
<evidence type="ECO:0000256" key="1">
    <source>
        <dbReference type="ARBA" id="ARBA00022490"/>
    </source>
</evidence>